<evidence type="ECO:0000313" key="3">
    <source>
        <dbReference type="Proteomes" id="UP000006786"/>
    </source>
</evidence>
<dbReference type="EMBL" id="AMRM01000005">
    <property type="protein sequence ID" value="EKF19788.1"/>
    <property type="molecule type" value="Genomic_DNA"/>
</dbReference>
<proteinExistence type="predicted"/>
<dbReference type="STRING" id="391937.NA2_05588"/>
<dbReference type="Pfam" id="PF06742">
    <property type="entry name" value="DUF1214"/>
    <property type="match status" value="1"/>
</dbReference>
<dbReference type="SUPFAM" id="SSF160935">
    <property type="entry name" value="VPA0735-like"/>
    <property type="match status" value="1"/>
</dbReference>
<name>K2N6J8_9HYPH</name>
<organism evidence="2 3">
    <name type="scientific">Nitratireductor pacificus pht-3B</name>
    <dbReference type="NCBI Taxonomy" id="391937"/>
    <lineage>
        <taxon>Bacteria</taxon>
        <taxon>Pseudomonadati</taxon>
        <taxon>Pseudomonadota</taxon>
        <taxon>Alphaproteobacteria</taxon>
        <taxon>Hyphomicrobiales</taxon>
        <taxon>Phyllobacteriaceae</taxon>
        <taxon>Nitratireductor</taxon>
    </lineage>
</organism>
<sequence>MLRTVLQVAIVLLIALGAGAGSAWFALETTRSVGSVDIGAWTAFPRSGTRDADPYARARSARLGELALGQAEGIGFVADQDDTGAPLLRQCDYLVEGSVPPVRFFTLYAADPARRALSAPERFSSALHSQSLLWEQKQQLRISVSTSAHPGNWLALEGRGPMLLVLTLFDTPISTGGRVDEIALPRIRRMGCDA</sequence>
<dbReference type="OrthoDB" id="7837485at2"/>
<accession>K2N6J8</accession>
<comment type="caution">
    <text evidence="2">The sequence shown here is derived from an EMBL/GenBank/DDBJ whole genome shotgun (WGS) entry which is preliminary data.</text>
</comment>
<dbReference type="PATRIC" id="fig|391937.3.peg.1148"/>
<feature type="domain" description="DUF1214" evidence="1">
    <location>
        <begin position="73"/>
        <end position="171"/>
    </location>
</feature>
<dbReference type="Proteomes" id="UP000006786">
    <property type="component" value="Unassembled WGS sequence"/>
</dbReference>
<dbReference type="RefSeq" id="WP_008595156.1">
    <property type="nucleotide sequence ID" value="NZ_AMRM01000005.1"/>
</dbReference>
<reference evidence="2 3" key="1">
    <citation type="journal article" date="2012" name="J. Bacteriol.">
        <title>Genome Sequence of Nitratireductor pacificus Type Strain pht-3B.</title>
        <authorList>
            <person name="Lai Q."/>
            <person name="Li G."/>
            <person name="Shao Z."/>
        </authorList>
    </citation>
    <scope>NUCLEOTIDE SEQUENCE [LARGE SCALE GENOMIC DNA]</scope>
    <source>
        <strain evidence="3">pht-3B</strain>
    </source>
</reference>
<protein>
    <recommendedName>
        <fullName evidence="1">DUF1214 domain-containing protein</fullName>
    </recommendedName>
</protein>
<dbReference type="InterPro" id="IPR010621">
    <property type="entry name" value="DUF1214"/>
</dbReference>
<dbReference type="AlphaFoldDB" id="K2N6J8"/>
<gene>
    <name evidence="2" type="ORF">NA2_05588</name>
</gene>
<evidence type="ECO:0000259" key="1">
    <source>
        <dbReference type="Pfam" id="PF06742"/>
    </source>
</evidence>
<dbReference type="InterPro" id="IPR012038">
    <property type="entry name" value="UCP009471"/>
</dbReference>
<keyword evidence="3" id="KW-1185">Reference proteome</keyword>
<evidence type="ECO:0000313" key="2">
    <source>
        <dbReference type="EMBL" id="EKF19788.1"/>
    </source>
</evidence>
<dbReference type="eggNOG" id="COG5402">
    <property type="taxonomic scope" value="Bacteria"/>
</dbReference>
<dbReference type="PIRSF" id="PIRSF009471">
    <property type="entry name" value="UCP009471"/>
    <property type="match status" value="1"/>
</dbReference>